<gene>
    <name evidence="2" type="ORF">DCAR_000536</name>
    <name evidence="3" type="ORF">DCAR_0100305</name>
</gene>
<evidence type="ECO:0000313" key="4">
    <source>
        <dbReference type="Proteomes" id="UP000077755"/>
    </source>
</evidence>
<dbReference type="PANTHER" id="PTHR47712">
    <property type="entry name" value="OS09G0555300 PROTEIN"/>
    <property type="match status" value="1"/>
</dbReference>
<sequence length="382" mass="42643">MAESNICKDVIKVSVSGFNSLSSDLTELILSILPLTSIVRATAVCKHWHSIVTSSTFSSAVAVTRKKPFLFLYGLNNIFPRNNQLLAFDPHLDKWLNLPVFRHQNDSSFMGCNGYYVCTSGSSFSFCPILSRDVHVTCMLNCPRLNPLVGAFYDKGCELPRFIVVGGVKFVGGLVDIEDGLFVEIYNPHCGCWENCSPLPADFRNGNTSQSLSSALFDGKFYVYGIYSGFVSTFDLDTHVWSEVQTLRPPGLLFAFLISCNELLVLAGLCNDHRGVSFNLWSIDDKTMEFSELAIMPAELLACLFDGHQEDYNFASLKCVGLDDLVYVFNEERHMNYTACVCEISNISKCSWRRIPDLPVPLNHFHKVTSFCSSVSIDNIVN</sequence>
<accession>A0A166FK05</accession>
<dbReference type="InterPro" id="IPR015915">
    <property type="entry name" value="Kelch-typ_b-propeller"/>
</dbReference>
<proteinExistence type="predicted"/>
<dbReference type="EMBL" id="CP093343">
    <property type="protein sequence ID" value="WOG81160.1"/>
    <property type="molecule type" value="Genomic_DNA"/>
</dbReference>
<organism evidence="2">
    <name type="scientific">Daucus carota subsp. sativus</name>
    <name type="common">Carrot</name>
    <dbReference type="NCBI Taxonomy" id="79200"/>
    <lineage>
        <taxon>Eukaryota</taxon>
        <taxon>Viridiplantae</taxon>
        <taxon>Streptophyta</taxon>
        <taxon>Embryophyta</taxon>
        <taxon>Tracheophyta</taxon>
        <taxon>Spermatophyta</taxon>
        <taxon>Magnoliopsida</taxon>
        <taxon>eudicotyledons</taxon>
        <taxon>Gunneridae</taxon>
        <taxon>Pentapetalae</taxon>
        <taxon>asterids</taxon>
        <taxon>campanulids</taxon>
        <taxon>Apiales</taxon>
        <taxon>Apiaceae</taxon>
        <taxon>Apioideae</taxon>
        <taxon>Scandiceae</taxon>
        <taxon>Daucinae</taxon>
        <taxon>Daucus</taxon>
        <taxon>Daucus sect. Daucus</taxon>
    </lineage>
</organism>
<dbReference type="STRING" id="79200.A0A166FK05"/>
<dbReference type="EMBL" id="LNRQ01000001">
    <property type="protein sequence ID" value="KZN07867.1"/>
    <property type="molecule type" value="Genomic_DNA"/>
</dbReference>
<protein>
    <recommendedName>
        <fullName evidence="1">F-box domain-containing protein</fullName>
    </recommendedName>
</protein>
<keyword evidence="4" id="KW-1185">Reference proteome</keyword>
<dbReference type="PANTHER" id="PTHR47712:SF3">
    <property type="entry name" value="F-BOX DOMAIN-CONTAINING PROTEIN"/>
    <property type="match status" value="1"/>
</dbReference>
<dbReference type="OrthoDB" id="1882349at2759"/>
<dbReference type="Pfam" id="PF00646">
    <property type="entry name" value="F-box"/>
    <property type="match status" value="1"/>
</dbReference>
<name>A0A166FK05_DAUCS</name>
<dbReference type="InterPro" id="IPR001810">
    <property type="entry name" value="F-box_dom"/>
</dbReference>
<dbReference type="GO" id="GO:0005737">
    <property type="term" value="C:cytoplasm"/>
    <property type="evidence" value="ECO:0007669"/>
    <property type="project" value="EnsemblPlants"/>
</dbReference>
<reference evidence="2" key="1">
    <citation type="journal article" date="2016" name="Nat. Genet.">
        <title>A high-quality carrot genome assembly provides new insights into carotenoid accumulation and asterid genome evolution.</title>
        <authorList>
            <person name="Iorizzo M."/>
            <person name="Ellison S."/>
            <person name="Senalik D."/>
            <person name="Zeng P."/>
            <person name="Satapoomin P."/>
            <person name="Huang J."/>
            <person name="Bowman M."/>
            <person name="Iovene M."/>
            <person name="Sanseverino W."/>
            <person name="Cavagnaro P."/>
            <person name="Yildiz M."/>
            <person name="Macko-Podgorni A."/>
            <person name="Moranska E."/>
            <person name="Grzebelus E."/>
            <person name="Grzebelus D."/>
            <person name="Ashrafi H."/>
            <person name="Zheng Z."/>
            <person name="Cheng S."/>
            <person name="Spooner D."/>
            <person name="Van Deynze A."/>
            <person name="Simon P."/>
        </authorList>
    </citation>
    <scope>NUCLEOTIDE SEQUENCE [LARGE SCALE GENOMIC DNA]</scope>
    <source>
        <tissue evidence="2">Leaf</tissue>
    </source>
</reference>
<dbReference type="OMA" id="HNTSSFH"/>
<dbReference type="SUPFAM" id="SSF117281">
    <property type="entry name" value="Kelch motif"/>
    <property type="match status" value="1"/>
</dbReference>
<dbReference type="KEGG" id="dcr:108194248"/>
<dbReference type="SUPFAM" id="SSF81383">
    <property type="entry name" value="F-box domain"/>
    <property type="match status" value="1"/>
</dbReference>
<dbReference type="Gene3D" id="1.20.1280.50">
    <property type="match status" value="1"/>
</dbReference>
<reference evidence="3" key="2">
    <citation type="submission" date="2022-03" db="EMBL/GenBank/DDBJ databases">
        <title>Draft title - Genomic analysis of global carrot germplasm unveils the trajectory of domestication and the origin of high carotenoid orange carrot.</title>
        <authorList>
            <person name="Iorizzo M."/>
            <person name="Ellison S."/>
            <person name="Senalik D."/>
            <person name="Macko-Podgorni A."/>
            <person name="Grzebelus D."/>
            <person name="Bostan H."/>
            <person name="Rolling W."/>
            <person name="Curaba J."/>
            <person name="Simon P."/>
        </authorList>
    </citation>
    <scope>NUCLEOTIDE SEQUENCE</scope>
    <source>
        <tissue evidence="3">Leaf</tissue>
    </source>
</reference>
<evidence type="ECO:0000313" key="3">
    <source>
        <dbReference type="EMBL" id="WOG81160.1"/>
    </source>
</evidence>
<dbReference type="Proteomes" id="UP000077755">
    <property type="component" value="Chromosome 1"/>
</dbReference>
<dbReference type="InterPro" id="IPR036047">
    <property type="entry name" value="F-box-like_dom_sf"/>
</dbReference>
<dbReference type="Gene3D" id="2.120.10.80">
    <property type="entry name" value="Kelch-type beta propeller"/>
    <property type="match status" value="1"/>
</dbReference>
<dbReference type="Gramene" id="KZN07867">
    <property type="protein sequence ID" value="KZN07867"/>
    <property type="gene ID" value="DCAR_000536"/>
</dbReference>
<evidence type="ECO:0000259" key="1">
    <source>
        <dbReference type="Pfam" id="PF00646"/>
    </source>
</evidence>
<evidence type="ECO:0000313" key="2">
    <source>
        <dbReference type="EMBL" id="KZN07867.1"/>
    </source>
</evidence>
<dbReference type="AlphaFoldDB" id="A0A166FK05"/>
<feature type="domain" description="F-box" evidence="1">
    <location>
        <begin position="19"/>
        <end position="57"/>
    </location>
</feature>